<dbReference type="RefSeq" id="YP_025779.1">
    <property type="nucleotide sequence ID" value="NC_005926.1"/>
</dbReference>
<evidence type="ECO:0000313" key="1">
    <source>
        <dbReference type="EMBL" id="AAQ18738.1"/>
    </source>
</evidence>
<keyword evidence="1" id="KW-0496">Mitochondrion</keyword>
<reference evidence="1" key="2">
    <citation type="journal article" date="2004" name="Mol. Biol. Evol.">
        <title>The complete mitochondrial DNA sequence of the green alga Pseudendoclonium akinetum (Ulvophyceae) highlights distinctive evolutionary trends in the chlorophyta and suggests a sister-group relationship between the Ulvophyceae and Chlorophyceae.</title>
        <authorList>
            <person name="Pombert J.F."/>
            <person name="Otis C."/>
            <person name="Lemieux C."/>
            <person name="Turmel M."/>
        </authorList>
    </citation>
    <scope>NUCLEOTIDE SEQUENCE</scope>
    <source>
        <strain evidence="1">UTEX 1912</strain>
    </source>
</reference>
<geneLocation type="mitochondrion" evidence="1"/>
<dbReference type="AlphaFoldDB" id="Q6UVT6"/>
<gene>
    <name evidence="1" type="primary">orf63</name>
</gene>
<reference evidence="1" key="1">
    <citation type="submission" date="2003-08" db="EMBL/GenBank/DDBJ databases">
        <authorList>
            <person name="Pombert J.-F."/>
            <person name="Otis C."/>
            <person name="Lemieux C."/>
            <person name="Turmel M."/>
        </authorList>
    </citation>
    <scope>NUCLEOTIDE SEQUENCE</scope>
    <source>
        <strain evidence="1">UTEX 1912</strain>
    </source>
</reference>
<proteinExistence type="predicted"/>
<dbReference type="GeneID" id="2847009"/>
<protein>
    <submittedName>
        <fullName evidence="1">Uncharacterized protein</fullName>
    </submittedName>
</protein>
<name>Q6UVT6_TUPAK</name>
<organism evidence="1">
    <name type="scientific">Tupiella akineta</name>
    <name type="common">Green alga</name>
    <name type="synonym">Pseudendoclonium akinetum</name>
    <dbReference type="NCBI Taxonomy" id="160070"/>
    <lineage>
        <taxon>Eukaryota</taxon>
        <taxon>Viridiplantae</taxon>
        <taxon>Chlorophyta</taxon>
        <taxon>core chlorophytes</taxon>
        <taxon>Ulvophyceae</taxon>
        <taxon>OUU clade</taxon>
        <taxon>Ulotrichales</taxon>
        <taxon>Tupiellaceae</taxon>
        <taxon>Tupiella</taxon>
    </lineage>
</organism>
<dbReference type="EMBL" id="AY359242">
    <property type="protein sequence ID" value="AAQ18738.1"/>
    <property type="molecule type" value="Genomic_DNA"/>
</dbReference>
<accession>Q6UVT6</accession>
<sequence length="63" mass="7187">MTIACFFVSCAAPLFEPTFQKPGFQRLLLTCGAPQVKRSRLIYLFKRNLFLLSLSAKLRTFVS</sequence>